<evidence type="ECO:0000256" key="2">
    <source>
        <dbReference type="ARBA" id="ARBA00022741"/>
    </source>
</evidence>
<keyword evidence="4" id="KW-0809">Transit peptide</keyword>
<feature type="binding site" evidence="7">
    <location>
        <position position="476"/>
    </location>
    <ligand>
        <name>ATP</name>
        <dbReference type="ChEBI" id="CHEBI:30616"/>
    </ligand>
</feature>
<dbReference type="InterPro" id="IPR020568">
    <property type="entry name" value="Ribosomal_Su5_D2-typ_SF"/>
</dbReference>
<dbReference type="GO" id="GO:0051082">
    <property type="term" value="F:unfolded protein binding"/>
    <property type="evidence" value="ECO:0007669"/>
    <property type="project" value="InterPro"/>
</dbReference>
<comment type="similarity">
    <text evidence="1">Belongs to the heat shock protein 90 family.</text>
</comment>
<dbReference type="GO" id="GO:0016887">
    <property type="term" value="F:ATP hydrolysis activity"/>
    <property type="evidence" value="ECO:0007669"/>
    <property type="project" value="InterPro"/>
</dbReference>
<gene>
    <name evidence="10" type="ORF">Cgig2_022770</name>
</gene>
<keyword evidence="2 7" id="KW-0547">Nucleotide-binding</keyword>
<evidence type="ECO:0000256" key="6">
    <source>
        <dbReference type="ARBA" id="ARBA00023186"/>
    </source>
</evidence>
<evidence type="ECO:0000313" key="10">
    <source>
        <dbReference type="EMBL" id="KAJ8440914.1"/>
    </source>
</evidence>
<feature type="binding site" evidence="7">
    <location>
        <begin position="204"/>
        <end position="209"/>
    </location>
    <ligand>
        <name>ATP</name>
        <dbReference type="ChEBI" id="CHEBI:30616"/>
    </ligand>
</feature>
<evidence type="ECO:0000256" key="4">
    <source>
        <dbReference type="ARBA" id="ARBA00022946"/>
    </source>
</evidence>
<feature type="binding site" evidence="7">
    <location>
        <begin position="180"/>
        <end position="181"/>
    </location>
    <ligand>
        <name>ATP</name>
        <dbReference type="ChEBI" id="CHEBI:30616"/>
    </ligand>
</feature>
<dbReference type="SMART" id="SM00387">
    <property type="entry name" value="HATPase_c"/>
    <property type="match status" value="1"/>
</dbReference>
<dbReference type="FunFam" id="3.40.50.11260:FF:000005">
    <property type="entry name" value="Heat shock protein 90"/>
    <property type="match status" value="1"/>
</dbReference>
<dbReference type="NCBIfam" id="NF003555">
    <property type="entry name" value="PRK05218.1"/>
    <property type="match status" value="1"/>
</dbReference>
<feature type="binding site" evidence="7">
    <location>
        <position position="114"/>
    </location>
    <ligand>
        <name>ATP</name>
        <dbReference type="ChEBI" id="CHEBI:30616"/>
    </ligand>
</feature>
<protein>
    <recommendedName>
        <fullName evidence="9">Histidine kinase/HSP90-like ATPase domain-containing protein</fullName>
    </recommendedName>
</protein>
<feature type="binding site" evidence="7">
    <location>
        <position position="259"/>
    </location>
    <ligand>
        <name>ATP</name>
        <dbReference type="ChEBI" id="CHEBI:30616"/>
    </ligand>
</feature>
<dbReference type="PANTHER" id="PTHR11528">
    <property type="entry name" value="HEAT SHOCK PROTEIN 90 FAMILY MEMBER"/>
    <property type="match status" value="1"/>
</dbReference>
<evidence type="ECO:0000256" key="5">
    <source>
        <dbReference type="ARBA" id="ARBA00023016"/>
    </source>
</evidence>
<accession>A0A9Q1KCD9</accession>
<organism evidence="10 11">
    <name type="scientific">Carnegiea gigantea</name>
    <dbReference type="NCBI Taxonomy" id="171969"/>
    <lineage>
        <taxon>Eukaryota</taxon>
        <taxon>Viridiplantae</taxon>
        <taxon>Streptophyta</taxon>
        <taxon>Embryophyta</taxon>
        <taxon>Tracheophyta</taxon>
        <taxon>Spermatophyta</taxon>
        <taxon>Magnoliopsida</taxon>
        <taxon>eudicotyledons</taxon>
        <taxon>Gunneridae</taxon>
        <taxon>Pentapetalae</taxon>
        <taxon>Caryophyllales</taxon>
        <taxon>Cactineae</taxon>
        <taxon>Cactaceae</taxon>
        <taxon>Cactoideae</taxon>
        <taxon>Echinocereeae</taxon>
        <taxon>Carnegiea</taxon>
    </lineage>
</organism>
<dbReference type="FunFam" id="3.30.230.80:FF:000005">
    <property type="entry name" value="heat shock protein 90-5, chloroplastic"/>
    <property type="match status" value="1"/>
</dbReference>
<dbReference type="GO" id="GO:0005737">
    <property type="term" value="C:cytoplasm"/>
    <property type="evidence" value="ECO:0007669"/>
    <property type="project" value="UniProtKB-ARBA"/>
</dbReference>
<reference evidence="10" key="1">
    <citation type="submission" date="2022-04" db="EMBL/GenBank/DDBJ databases">
        <title>Carnegiea gigantea Genome sequencing and assembly v2.</title>
        <authorList>
            <person name="Copetti D."/>
            <person name="Sanderson M.J."/>
            <person name="Burquez A."/>
            <person name="Wojciechowski M.F."/>
        </authorList>
    </citation>
    <scope>NUCLEOTIDE SEQUENCE</scope>
    <source>
        <strain evidence="10">SGP5-SGP5p</strain>
        <tissue evidence="10">Aerial part</tissue>
    </source>
</reference>
<dbReference type="Proteomes" id="UP001153076">
    <property type="component" value="Unassembled WGS sequence"/>
</dbReference>
<dbReference type="FunFam" id="3.30.565.10:FF:000024">
    <property type="entry name" value="heat shock protein 90-5, chloroplastic"/>
    <property type="match status" value="1"/>
</dbReference>
<dbReference type="AlphaFoldDB" id="A0A9Q1KCD9"/>
<dbReference type="GO" id="GO:0140662">
    <property type="term" value="F:ATP-dependent protein folding chaperone"/>
    <property type="evidence" value="ECO:0007669"/>
    <property type="project" value="InterPro"/>
</dbReference>
<keyword evidence="5" id="KW-0346">Stress response</keyword>
<evidence type="ECO:0000256" key="1">
    <source>
        <dbReference type="ARBA" id="ARBA00008239"/>
    </source>
</evidence>
<feature type="region of interest" description="Disordered" evidence="8">
    <location>
        <begin position="776"/>
        <end position="816"/>
    </location>
</feature>
<dbReference type="EMBL" id="JAKOGI010000182">
    <property type="protein sequence ID" value="KAJ8440914.1"/>
    <property type="molecule type" value="Genomic_DNA"/>
</dbReference>
<feature type="region of interest" description="Disordered" evidence="8">
    <location>
        <begin position="303"/>
        <end position="323"/>
    </location>
</feature>
<dbReference type="Pfam" id="PF00183">
    <property type="entry name" value="HSP90"/>
    <property type="match status" value="1"/>
</dbReference>
<proteinExistence type="inferred from homology"/>
<dbReference type="SUPFAM" id="SSF55874">
    <property type="entry name" value="ATPase domain of HSP90 chaperone/DNA topoisomerase II/histidine kinase"/>
    <property type="match status" value="1"/>
</dbReference>
<evidence type="ECO:0000256" key="3">
    <source>
        <dbReference type="ARBA" id="ARBA00022840"/>
    </source>
</evidence>
<dbReference type="GO" id="GO:0005524">
    <property type="term" value="F:ATP binding"/>
    <property type="evidence" value="ECO:0007669"/>
    <property type="project" value="UniProtKB-KW"/>
</dbReference>
<dbReference type="Gene3D" id="3.30.565.10">
    <property type="entry name" value="Histidine kinase-like ATPase, C-terminal domain"/>
    <property type="match status" value="1"/>
</dbReference>
<feature type="compositionally biased region" description="Acidic residues" evidence="8">
    <location>
        <begin position="782"/>
        <end position="803"/>
    </location>
</feature>
<evidence type="ECO:0000313" key="11">
    <source>
        <dbReference type="Proteomes" id="UP001153076"/>
    </source>
</evidence>
<feature type="binding site" evidence="7">
    <location>
        <position position="165"/>
    </location>
    <ligand>
        <name>ATP</name>
        <dbReference type="ChEBI" id="CHEBI:30616"/>
    </ligand>
</feature>
<dbReference type="HAMAP" id="MF_00505">
    <property type="entry name" value="HSP90"/>
    <property type="match status" value="1"/>
</dbReference>
<evidence type="ECO:0000256" key="7">
    <source>
        <dbReference type="PIRSR" id="PIRSR002583-1"/>
    </source>
</evidence>
<dbReference type="InterPro" id="IPR003594">
    <property type="entry name" value="HATPase_dom"/>
</dbReference>
<dbReference type="Gene3D" id="1.20.120.790">
    <property type="entry name" value="Heat shock protein 90, C-terminal domain"/>
    <property type="match status" value="1"/>
</dbReference>
<comment type="caution">
    <text evidence="10">The sequence shown here is derived from an EMBL/GenBank/DDBJ whole genome shotgun (WGS) entry which is preliminary data.</text>
</comment>
<keyword evidence="11" id="KW-1185">Reference proteome</keyword>
<keyword evidence="3 7" id="KW-0067">ATP-binding</keyword>
<dbReference type="InterPro" id="IPR019805">
    <property type="entry name" value="Heat_shock_protein_90_CS"/>
</dbReference>
<evidence type="ECO:0000259" key="9">
    <source>
        <dbReference type="SMART" id="SM00387"/>
    </source>
</evidence>
<name>A0A9Q1KCD9_9CARY</name>
<dbReference type="InterPro" id="IPR020575">
    <property type="entry name" value="Hsp90_N"/>
</dbReference>
<feature type="binding site" evidence="7">
    <location>
        <position position="118"/>
    </location>
    <ligand>
        <name>ATP</name>
        <dbReference type="ChEBI" id="CHEBI:30616"/>
    </ligand>
</feature>
<dbReference type="Gene3D" id="3.40.50.11260">
    <property type="match status" value="1"/>
</dbReference>
<dbReference type="FunFam" id="1.20.120.790:FF:000001">
    <property type="entry name" value="Heat shock protein 90 alpha"/>
    <property type="match status" value="1"/>
</dbReference>
<feature type="compositionally biased region" description="Basic and acidic residues" evidence="8">
    <location>
        <begin position="805"/>
        <end position="816"/>
    </location>
</feature>
<dbReference type="OrthoDB" id="28737at2759"/>
<dbReference type="InterPro" id="IPR001404">
    <property type="entry name" value="Hsp90_fam"/>
</dbReference>
<dbReference type="SUPFAM" id="SSF110942">
    <property type="entry name" value="HSP90 C-terminal domain"/>
    <property type="match status" value="1"/>
</dbReference>
<dbReference type="PIRSF" id="PIRSF002583">
    <property type="entry name" value="Hsp90"/>
    <property type="match status" value="1"/>
</dbReference>
<dbReference type="SUPFAM" id="SSF54211">
    <property type="entry name" value="Ribosomal protein S5 domain 2-like"/>
    <property type="match status" value="1"/>
</dbReference>
<dbReference type="PRINTS" id="PR00775">
    <property type="entry name" value="HEATSHOCK90"/>
</dbReference>
<dbReference type="InterPro" id="IPR037196">
    <property type="entry name" value="HSP90_C"/>
</dbReference>
<dbReference type="Gene3D" id="3.30.230.80">
    <property type="match status" value="1"/>
</dbReference>
<keyword evidence="6" id="KW-0143">Chaperone</keyword>
<dbReference type="CDD" id="cd16927">
    <property type="entry name" value="HATPase_Hsp90-like"/>
    <property type="match status" value="1"/>
</dbReference>
<dbReference type="InterPro" id="IPR036890">
    <property type="entry name" value="HATPase_C_sf"/>
</dbReference>
<evidence type="ECO:0000256" key="8">
    <source>
        <dbReference type="SAM" id="MobiDB-lite"/>
    </source>
</evidence>
<feature type="domain" description="Histidine kinase/HSP90-like ATPase" evidence="9">
    <location>
        <begin position="107"/>
        <end position="269"/>
    </location>
</feature>
<dbReference type="Pfam" id="PF13589">
    <property type="entry name" value="HATPase_c_3"/>
    <property type="match status" value="1"/>
</dbReference>
<feature type="compositionally biased region" description="Basic and acidic residues" evidence="8">
    <location>
        <begin position="303"/>
        <end position="322"/>
    </location>
</feature>
<sequence length="816" mass="92849">MAPVLSRSLASVSLAPLPSSSPSFAHHKTHHKALNLSSSFYPQNILPRNWPKCKLGMKFQTRPNKFIVRCEAAVAEQEAPEASGEKFEYQAEVSRLMDLIVHSLYSHKEVFLRELVSNASDALDKLRFLSVTEPSLLGDAGELEIRIKPDPDNGTVTITDSGIGMTKDELIDCLGTIAQSGTSKFLKALKENKDLGADNGLIGQFGVGFYSAFLVAERVVVSTKSPRSDKQFVWEAVADSSSYVIREETDPEKLLKRGTQITLYLRSDDKYEFSDPTRIQNLVKNYSQFVSFPIYTWQEKSRTVEVEEEGQPPKEGEEKPEVDSIGPFGHYLCRFHRFLALKLVSVQGKKKKTVTEKYWDWELANETKPIWMRNSKDVQKEQYHEFYKTAFNEFLDPLTYTHFTTEGEVEFRSMLFISGMAPLNNEDVVNPKTKNIRLYVKRVFISDDFDGELFPRYLGFVKGVVDSDDLPLNVSREILQESRIVRIMRKRLVRKTFDMIQELSEGENKEDYKKFWENFGKFLKLGCIEDTGNHKRITPLLRFYSSKSDEDLISLDDYVENMSENQKAIYYLATDSLKSAKTAPFLEKLLQKDIEVLYLIEPIDEVAIQNLQTYKEKKFVDISKEDLELGDEDEVKERETKQECNLLCDWIKQQLGDKVAKVQVSKRLASSPCVLVSGKFGWSANMERLMKAQTLGDTASLEFMRGRRILEINPDHPIVKDLNAACKNAPDSTDAKRAVDLLYETALISSGFTPDSPAELGNKIYEMMTMALGGRWGRLDDGSDSSEDLTPDSDATVETEVVEASEVRTESDPWQD</sequence>
<feature type="binding site" evidence="7">
    <location>
        <position position="160"/>
    </location>
    <ligand>
        <name>ATP</name>
        <dbReference type="ChEBI" id="CHEBI:30616"/>
    </ligand>
</feature>
<dbReference type="PROSITE" id="PS00298">
    <property type="entry name" value="HSP90"/>
    <property type="match status" value="1"/>
</dbReference>